<dbReference type="EMBL" id="MSFM01000001">
    <property type="protein sequence ID" value="PKY09304.1"/>
    <property type="molecule type" value="Genomic_DNA"/>
</dbReference>
<comment type="similarity">
    <text evidence="2">Belongs to the zinc-containing alcohol dehydrogenase family.</text>
</comment>
<dbReference type="Pfam" id="PF08240">
    <property type="entry name" value="ADH_N"/>
    <property type="match status" value="1"/>
</dbReference>
<evidence type="ECO:0000313" key="4">
    <source>
        <dbReference type="EMBL" id="PKY09304.1"/>
    </source>
</evidence>
<dbReference type="GO" id="GO:0008270">
    <property type="term" value="F:zinc ion binding"/>
    <property type="evidence" value="ECO:0007669"/>
    <property type="project" value="InterPro"/>
</dbReference>
<proteinExistence type="inferred from homology"/>
<keyword evidence="1" id="KW-0560">Oxidoreductase</keyword>
<dbReference type="InterPro" id="IPR036291">
    <property type="entry name" value="NAD(P)-bd_dom_sf"/>
</dbReference>
<name>A0A2I1DHF1_ASPC2</name>
<dbReference type="PANTHER" id="PTHR43189:SF1">
    <property type="entry name" value="ZINC-TYPE ALCOHOL DEHYDROGENASE-LIKE PROTEIN C1198.01"/>
    <property type="match status" value="1"/>
</dbReference>
<comment type="caution">
    <text evidence="4">The sequence shown here is derived from an EMBL/GenBank/DDBJ whole genome shotgun (WGS) entry which is preliminary data.</text>
</comment>
<dbReference type="Gene3D" id="3.90.180.10">
    <property type="entry name" value="Medium-chain alcohol dehydrogenases, catalytic domain"/>
    <property type="match status" value="1"/>
</dbReference>
<dbReference type="OrthoDB" id="3941538at2759"/>
<dbReference type="SUPFAM" id="SSF51735">
    <property type="entry name" value="NAD(P)-binding Rossmann-fold domains"/>
    <property type="match status" value="1"/>
</dbReference>
<evidence type="ECO:0000256" key="1">
    <source>
        <dbReference type="ARBA" id="ARBA00023002"/>
    </source>
</evidence>
<keyword evidence="2" id="KW-0479">Metal-binding</keyword>
<dbReference type="Proteomes" id="UP000234254">
    <property type="component" value="Unassembled WGS sequence"/>
</dbReference>
<evidence type="ECO:0000313" key="5">
    <source>
        <dbReference type="Proteomes" id="UP000234254"/>
    </source>
</evidence>
<evidence type="ECO:0000256" key="2">
    <source>
        <dbReference type="RuleBase" id="RU361277"/>
    </source>
</evidence>
<protein>
    <submittedName>
        <fullName evidence="4">Alcohol dehydrogenase</fullName>
    </submittedName>
</protein>
<reference evidence="4" key="1">
    <citation type="submission" date="2016-12" db="EMBL/GenBank/DDBJ databases">
        <title>The genomes of Aspergillus section Nigri reveals drivers in fungal speciation.</title>
        <authorList>
            <consortium name="DOE Joint Genome Institute"/>
            <person name="Vesth T.C."/>
            <person name="Nybo J."/>
            <person name="Theobald S."/>
            <person name="Brandl J."/>
            <person name="Frisvad J.C."/>
            <person name="Nielsen K.F."/>
            <person name="Lyhne E.K."/>
            <person name="Kogle M.E."/>
            <person name="Kuo A."/>
            <person name="Riley R."/>
            <person name="Clum A."/>
            <person name="Nolan M."/>
            <person name="Lipzen A."/>
            <person name="Salamov A."/>
            <person name="Henrissat B."/>
            <person name="Wiebenga A."/>
            <person name="De vries R.P."/>
            <person name="Grigoriev I.V."/>
            <person name="Mortensen U.H."/>
            <person name="Andersen M.R."/>
            <person name="Baker S.E."/>
        </authorList>
    </citation>
    <scope>NUCLEOTIDE SEQUENCE</scope>
    <source>
        <strain evidence="4">IBT 28561</strain>
    </source>
</reference>
<dbReference type="PANTHER" id="PTHR43189">
    <property type="entry name" value="ZINC-TYPE ALCOHOL DEHYDROGENASE-LIKE PROTEIN C1198.01-RELATED"/>
    <property type="match status" value="1"/>
</dbReference>
<dbReference type="SUPFAM" id="SSF50129">
    <property type="entry name" value="GroES-like"/>
    <property type="match status" value="1"/>
</dbReference>
<keyword evidence="2" id="KW-0862">Zinc</keyword>
<organism evidence="4 5">
    <name type="scientific">Aspergillus campestris (strain IBT 28561)</name>
    <dbReference type="NCBI Taxonomy" id="1392248"/>
    <lineage>
        <taxon>Eukaryota</taxon>
        <taxon>Fungi</taxon>
        <taxon>Dikarya</taxon>
        <taxon>Ascomycota</taxon>
        <taxon>Pezizomycotina</taxon>
        <taxon>Eurotiomycetes</taxon>
        <taxon>Eurotiomycetidae</taxon>
        <taxon>Eurotiales</taxon>
        <taxon>Aspergillaceae</taxon>
        <taxon>Aspergillus</taxon>
        <taxon>Aspergillus subgen. Circumdati</taxon>
    </lineage>
</organism>
<dbReference type="InterPro" id="IPR020843">
    <property type="entry name" value="ER"/>
</dbReference>
<dbReference type="GO" id="GO:0016491">
    <property type="term" value="F:oxidoreductase activity"/>
    <property type="evidence" value="ECO:0007669"/>
    <property type="project" value="UniProtKB-KW"/>
</dbReference>
<feature type="domain" description="Enoyl reductase (ER)" evidence="3">
    <location>
        <begin position="34"/>
        <end position="375"/>
    </location>
</feature>
<gene>
    <name evidence="4" type="ORF">P168DRAFT_294929</name>
</gene>
<dbReference type="AlphaFoldDB" id="A0A2I1DHF1"/>
<dbReference type="InterPro" id="IPR013154">
    <property type="entry name" value="ADH-like_N"/>
</dbReference>
<dbReference type="InterPro" id="IPR011032">
    <property type="entry name" value="GroES-like_sf"/>
</dbReference>
<dbReference type="RefSeq" id="XP_024697898.1">
    <property type="nucleotide sequence ID" value="XM_024837995.1"/>
</dbReference>
<comment type="cofactor">
    <cofactor evidence="2">
        <name>Zn(2+)</name>
        <dbReference type="ChEBI" id="CHEBI:29105"/>
    </cofactor>
</comment>
<dbReference type="Pfam" id="PF00107">
    <property type="entry name" value="ADH_zinc_N"/>
    <property type="match status" value="1"/>
</dbReference>
<evidence type="ECO:0000259" key="3">
    <source>
        <dbReference type="SMART" id="SM00829"/>
    </source>
</evidence>
<dbReference type="Gene3D" id="3.40.50.720">
    <property type="entry name" value="NAD(P)-binding Rossmann-like Domain"/>
    <property type="match status" value="1"/>
</dbReference>
<dbReference type="InterPro" id="IPR002328">
    <property type="entry name" value="ADH_Zn_CS"/>
</dbReference>
<dbReference type="InterPro" id="IPR013149">
    <property type="entry name" value="ADH-like_C"/>
</dbReference>
<sequence>MSSTATNSDTLYTTLKTDRSMSTAQSMKSVRFHGPGDIRVDVVDEPVCGKGQVKMRPAYVGICGSDLHEYNSGPVLIPKKPHPLTGTSYPVTLGHEFGGIVEEIGEGVTHVSPGQRVVVRPTIYDGTCRACQMGYNYCCENIGFIGLSGYGGGLSKYIVAPAEHFNPIPDSISLKSAALIEPLAVAWHAVNVSPLKPNDRVFMIGSGPIGIGVIQVLKLRGAGQIIVSEMMGSRKRQAVEFGATDVLDPREVDVTKRVRELTDGMGADIIFDTAGVETALNGAIGACRSHGTIVNIAVWENRPAIRVNDLMYNEVKYTGSALYDDASFQDVIRALDQKQLQPENMITTTVKMDDVVEKGFKALLEDRENYCKILVDVQGCQ</sequence>
<dbReference type="PROSITE" id="PS00059">
    <property type="entry name" value="ADH_ZINC"/>
    <property type="match status" value="1"/>
</dbReference>
<dbReference type="CDD" id="cd08233">
    <property type="entry name" value="butanediol_DH_like"/>
    <property type="match status" value="1"/>
</dbReference>
<accession>A0A2I1DHF1</accession>
<keyword evidence="5" id="KW-1185">Reference proteome</keyword>
<dbReference type="VEuPathDB" id="FungiDB:P168DRAFT_294929"/>
<dbReference type="GeneID" id="36545519"/>
<dbReference type="SMART" id="SM00829">
    <property type="entry name" value="PKS_ER"/>
    <property type="match status" value="1"/>
</dbReference>